<proteinExistence type="predicted"/>
<dbReference type="OrthoDB" id="30336at2759"/>
<evidence type="ECO:0000313" key="1">
    <source>
        <dbReference type="EMBL" id="CCO13845.1"/>
    </source>
</evidence>
<dbReference type="AlphaFoldDB" id="L0R6T5"/>
<sequence>MMMTMMMQMRKCSHQGSRMVVTSVRKARNRVRWTMEILRWCLSRWSWRQLKMSTMATPLPWRPCWQAQRASPPCWTSHLMQMTRPWLN</sequence>
<accession>L0R6T5</accession>
<name>L0R6T5_HUMAN</name>
<gene>
    <name evidence="1" type="primary">UBR4</name>
</gene>
<reference evidence="1" key="1">
    <citation type="submission" date="2012-10" db="EMBL/GenBank/DDBJ databases">
        <title>Direct identification of alternative open reading frame translation products in human.</title>
        <authorList>
            <person name="Vanderperre B."/>
            <person name="Lucier J.-F."/>
            <person name="Motard J."/>
            <person name="Tremblay G."/>
            <person name="Vanderperre S."/>
            <person name="Wisztorski M."/>
            <person name="Salzet M."/>
            <person name="Boisvert F.-M."/>
            <person name="Roucou X."/>
        </authorList>
    </citation>
    <scope>NUCLEOTIDE SEQUENCE</scope>
</reference>
<protein>
    <submittedName>
        <fullName evidence="1">Alternative protein UBR4</fullName>
    </submittedName>
</protein>
<dbReference type="EMBL" id="HF548134">
    <property type="protein sequence ID" value="CCO13845.1"/>
    <property type="molecule type" value="Genomic_DNA"/>
</dbReference>
<dbReference type="ChiTaRS" id="UBR4">
    <property type="organism name" value="human"/>
</dbReference>
<organism evidence="1">
    <name type="scientific">Homo sapiens</name>
    <name type="common">Human</name>
    <dbReference type="NCBI Taxonomy" id="9606"/>
    <lineage>
        <taxon>Eukaryota</taxon>
        <taxon>Metazoa</taxon>
        <taxon>Chordata</taxon>
        <taxon>Craniata</taxon>
        <taxon>Vertebrata</taxon>
        <taxon>Euteleostomi</taxon>
        <taxon>Mammalia</taxon>
        <taxon>Eutheria</taxon>
        <taxon>Euarchontoglires</taxon>
        <taxon>Primates</taxon>
        <taxon>Haplorrhini</taxon>
        <taxon>Catarrhini</taxon>
        <taxon>Hominidae</taxon>
        <taxon>Homo</taxon>
    </lineage>
</organism>